<dbReference type="GO" id="GO:0005524">
    <property type="term" value="F:ATP binding"/>
    <property type="evidence" value="ECO:0007669"/>
    <property type="project" value="InterPro"/>
</dbReference>
<dbReference type="PANTHER" id="PTHR44329">
    <property type="entry name" value="SERINE/THREONINE-PROTEIN KINASE TNNI3K-RELATED"/>
    <property type="match status" value="1"/>
</dbReference>
<evidence type="ECO:0000313" key="3">
    <source>
        <dbReference type="Proteomes" id="UP000822688"/>
    </source>
</evidence>
<protein>
    <recommendedName>
        <fullName evidence="1">Protein kinase domain-containing protein</fullName>
    </recommendedName>
</protein>
<dbReference type="Proteomes" id="UP000822688">
    <property type="component" value="Chromosome 12"/>
</dbReference>
<dbReference type="PROSITE" id="PS50011">
    <property type="entry name" value="PROTEIN_KINASE_DOM"/>
    <property type="match status" value="2"/>
</dbReference>
<dbReference type="SMART" id="SM00220">
    <property type="entry name" value="S_TKc"/>
    <property type="match status" value="1"/>
</dbReference>
<dbReference type="Gene3D" id="3.30.200.20">
    <property type="entry name" value="Phosphorylase Kinase, domain 1"/>
    <property type="match status" value="1"/>
</dbReference>
<feature type="domain" description="Protein kinase" evidence="1">
    <location>
        <begin position="717"/>
        <end position="1011"/>
    </location>
</feature>
<dbReference type="Gene3D" id="1.10.510.10">
    <property type="entry name" value="Transferase(Phosphotransferase) domain 1"/>
    <property type="match status" value="2"/>
</dbReference>
<accession>A0A8T0G6Q2</accession>
<dbReference type="InterPro" id="IPR011009">
    <property type="entry name" value="Kinase-like_dom_sf"/>
</dbReference>
<feature type="domain" description="Protein kinase" evidence="1">
    <location>
        <begin position="113"/>
        <end position="405"/>
    </location>
</feature>
<organism evidence="2 3">
    <name type="scientific">Ceratodon purpureus</name>
    <name type="common">Fire moss</name>
    <name type="synonym">Dicranum purpureum</name>
    <dbReference type="NCBI Taxonomy" id="3225"/>
    <lineage>
        <taxon>Eukaryota</taxon>
        <taxon>Viridiplantae</taxon>
        <taxon>Streptophyta</taxon>
        <taxon>Embryophyta</taxon>
        <taxon>Bryophyta</taxon>
        <taxon>Bryophytina</taxon>
        <taxon>Bryopsida</taxon>
        <taxon>Dicranidae</taxon>
        <taxon>Pseudoditrichales</taxon>
        <taxon>Ditrichaceae</taxon>
        <taxon>Ceratodon</taxon>
    </lineage>
</organism>
<evidence type="ECO:0000259" key="1">
    <source>
        <dbReference type="PROSITE" id="PS50011"/>
    </source>
</evidence>
<dbReference type="PANTHER" id="PTHR44329:SF260">
    <property type="entry name" value="PROTEIN KINASE DOMAIN-CONTAINING PROTEIN"/>
    <property type="match status" value="1"/>
</dbReference>
<dbReference type="EMBL" id="CM026433">
    <property type="protein sequence ID" value="KAG0554946.1"/>
    <property type="molecule type" value="Genomic_DNA"/>
</dbReference>
<reference evidence="2" key="1">
    <citation type="submission" date="2020-06" db="EMBL/GenBank/DDBJ databases">
        <title>WGS assembly of Ceratodon purpureus strain R40.</title>
        <authorList>
            <person name="Carey S.B."/>
            <person name="Jenkins J."/>
            <person name="Shu S."/>
            <person name="Lovell J.T."/>
            <person name="Sreedasyam A."/>
            <person name="Maumus F."/>
            <person name="Tiley G.P."/>
            <person name="Fernandez-Pozo N."/>
            <person name="Barry K."/>
            <person name="Chen C."/>
            <person name="Wang M."/>
            <person name="Lipzen A."/>
            <person name="Daum C."/>
            <person name="Saski C.A."/>
            <person name="Payton A.C."/>
            <person name="Mcbreen J.C."/>
            <person name="Conrad R.E."/>
            <person name="Kollar L.M."/>
            <person name="Olsson S."/>
            <person name="Huttunen S."/>
            <person name="Landis J.B."/>
            <person name="Wickett N.J."/>
            <person name="Johnson M.G."/>
            <person name="Rensing S.A."/>
            <person name="Grimwood J."/>
            <person name="Schmutz J."/>
            <person name="Mcdaniel S.F."/>
        </authorList>
    </citation>
    <scope>NUCLEOTIDE SEQUENCE</scope>
    <source>
        <strain evidence="2">R40</strain>
    </source>
</reference>
<gene>
    <name evidence="2" type="ORF">KC19_12G132000</name>
</gene>
<dbReference type="SUPFAM" id="SSF56112">
    <property type="entry name" value="Protein kinase-like (PK-like)"/>
    <property type="match status" value="2"/>
</dbReference>
<evidence type="ECO:0000313" key="2">
    <source>
        <dbReference type="EMBL" id="KAG0554946.1"/>
    </source>
</evidence>
<dbReference type="InterPro" id="IPR001245">
    <property type="entry name" value="Ser-Thr/Tyr_kinase_cat_dom"/>
</dbReference>
<comment type="caution">
    <text evidence="2">The sequence shown here is derived from an EMBL/GenBank/DDBJ whole genome shotgun (WGS) entry which is preliminary data.</text>
</comment>
<dbReference type="InterPro" id="IPR008271">
    <property type="entry name" value="Ser/Thr_kinase_AS"/>
</dbReference>
<dbReference type="GO" id="GO:0004674">
    <property type="term" value="F:protein serine/threonine kinase activity"/>
    <property type="evidence" value="ECO:0007669"/>
    <property type="project" value="TreeGrafter"/>
</dbReference>
<dbReference type="InterPro" id="IPR000719">
    <property type="entry name" value="Prot_kinase_dom"/>
</dbReference>
<proteinExistence type="predicted"/>
<dbReference type="InterPro" id="IPR051681">
    <property type="entry name" value="Ser/Thr_Kinases-Pseudokinases"/>
</dbReference>
<dbReference type="Pfam" id="PF07714">
    <property type="entry name" value="PK_Tyr_Ser-Thr"/>
    <property type="match status" value="2"/>
</dbReference>
<keyword evidence="3" id="KW-1185">Reference proteome</keyword>
<name>A0A8T0G6Q2_CERPU</name>
<dbReference type="AlphaFoldDB" id="A0A8T0G6Q2"/>
<sequence length="1025" mass="118065">MAQNHTIVMEGVTSSVHGSYNEYCTASFGTDWEFRDEDSGARLMKLRSIKCGSDLGYEIEASRELWSQIESDADLGAEFDVLEAEIAAENVKVFRRLQEQWPGGFFRDGGDEWVLARKIAEGGWAEVFEAQFIGRDGRKSSTPWVLKVLKKSISLRYLQTLLPLGMLQNDHLKRYGRYWNGYSCSIYGGILLKNGRFAFQMTRYWGDLRQLIDIKMQHNQNRRRSPFTDDKTVIWCMLDIAEGVLALHNDNIIHRDLNASSVQIRPHDKDFDTIHGRFDCKVTGFESSVGVVGTGFWRAPEILLGVKDRDIKPDLFSKKSDVYSYAMTCYEILTGGLPFEDHDQSDYDAVLLDERPKLPRNTKPWMEELLRRCWHHEPSERPTFREIVDILKDNLRTTDEKHDMLSQQASTWGELNDPRRVVIGSDDIGHVELKAEFPILVQMLEVALQRCEEKAREMSQQKLDKVEVFRSQCAHLVNTISGGVDDLFHQFPQLLECINLEPLIPINDLRNWFKCVTFGIHSVVDLTHKLQLVVEILSACSEKEWWRTALRLSTNPPHPQLLRWSMFGLALRQCEWSIDIVQYAVMKMRKLSRGHGIAGLESNADSSFKWCEKRQRSVIQLRRDPGQYSPSNGFEDLAASLKVAAELEEKDRIALVESLENLNKKRLADGRWYQMILPSSQLSDVAIASFLMQKLRGPVPQASYLPYSFKIDHAANLVFRREFAVRAFGTSSISEYKWCDEIVAVKRVWCKGSRRLRFEEEAATLATVQHPNVVQLMGCAFREKDEMLMLVMEYMEEDLRVMIERRCPNPGHPGSIPPFPLIVAIDIMLQIAEGMQFLREHNIMHGDLKAKNVLVNTAYRLLDYPSLFNEGEVPKMLSYLLTPESYYVVKLADFGEARHMPFESNHVVTRMSGTLRWMAPEMVYIRDAEVPSEYNWRADVYSYALTCYEILTGHIPFHDFSNSTLRDSRERPGLHLGEGLPVTLVNLMERCLDRTPEKRPTFSEICKDLWQCKVETTISIFRPSS</sequence>
<dbReference type="PROSITE" id="PS00108">
    <property type="entry name" value="PROTEIN_KINASE_ST"/>
    <property type="match status" value="1"/>
</dbReference>